<name>K4FB89_9CAUD</name>
<evidence type="ECO:0000313" key="2">
    <source>
        <dbReference type="EMBL" id="AFC21924.1"/>
    </source>
</evidence>
<feature type="region of interest" description="Disordered" evidence="1">
    <location>
        <begin position="25"/>
        <end position="44"/>
    </location>
</feature>
<gene>
    <name evidence="2" type="ORF">GAP32_466</name>
</gene>
<protein>
    <submittedName>
        <fullName evidence="2">Uncharacterized protein</fullName>
    </submittedName>
</protein>
<keyword evidence="3" id="KW-1185">Reference proteome</keyword>
<dbReference type="KEGG" id="vg:13994214"/>
<dbReference type="EMBL" id="JN882285">
    <property type="protein sequence ID" value="AFC21924.1"/>
    <property type="molecule type" value="Genomic_DNA"/>
</dbReference>
<evidence type="ECO:0000313" key="3">
    <source>
        <dbReference type="Proteomes" id="UP000000457"/>
    </source>
</evidence>
<evidence type="ECO:0000256" key="1">
    <source>
        <dbReference type="SAM" id="MobiDB-lite"/>
    </source>
</evidence>
<accession>K4FB89</accession>
<dbReference type="RefSeq" id="YP_006987579.1">
    <property type="nucleotide sequence ID" value="NC_019401.1"/>
</dbReference>
<dbReference type="Proteomes" id="UP000000457">
    <property type="component" value="Segment"/>
</dbReference>
<reference evidence="2 3" key="1">
    <citation type="journal article" date="2014" name="Virology">
        <title>Supersize me: Cronobacter sakazakii phage GAP32.</title>
        <authorList>
            <person name="Abbasifar R."/>
            <person name="Griffiths M.W."/>
            <person name="Sabour P.M."/>
            <person name="Ackermann H.-W."/>
            <person name="Vandersteegen K."/>
            <person name="Lavigne R."/>
            <person name="Noben J.-P."/>
            <person name="Villa A.A."/>
            <person name="Abbasifar A."/>
            <person name="Nash J.H.E."/>
            <person name="Kropinski A.M."/>
        </authorList>
    </citation>
    <scope>NUCLEOTIDE SEQUENCE [LARGE SCALE GENOMIC DNA]</scope>
    <source>
        <strain evidence="2">GAP-32</strain>
    </source>
</reference>
<sequence length="44" mass="4926">MFILSKIWSALKCLWTALCEEPANNVLGQDLPPDEPSDNDQPPQ</sequence>
<proteinExistence type="predicted"/>
<dbReference type="GeneID" id="13994214"/>
<organism evidence="2 3">
    <name type="scientific">Cronobacter phage vB_CsaM_GAP32</name>
    <dbReference type="NCBI Taxonomy" id="1141136"/>
    <lineage>
        <taxon>Viruses</taxon>
        <taxon>Duplodnaviria</taxon>
        <taxon>Heunggongvirae</taxon>
        <taxon>Uroviricota</taxon>
        <taxon>Caudoviricetes</taxon>
        <taxon>Mimasvirus</taxon>
        <taxon>Mimasvirus GAP32</taxon>
    </lineage>
</organism>